<keyword evidence="1" id="KW-1133">Transmembrane helix</keyword>
<gene>
    <name evidence="2" type="ORF">DCC88_02950</name>
</gene>
<evidence type="ECO:0000313" key="2">
    <source>
        <dbReference type="EMBL" id="RDB36856.1"/>
    </source>
</evidence>
<name>A0A369L086_9BACT</name>
<dbReference type="AlphaFoldDB" id="A0A369L086"/>
<comment type="caution">
    <text evidence="2">The sequence shown here is derived from an EMBL/GenBank/DDBJ whole genome shotgun (WGS) entry which is preliminary data.</text>
</comment>
<keyword evidence="1" id="KW-0472">Membrane</keyword>
<reference evidence="2" key="1">
    <citation type="submission" date="2018-04" db="EMBL/GenBank/DDBJ databases">
        <title>Draft genome sequence of the Candidatus Spirobacillus cienkowskii, a pathogen of freshwater Daphnia species, reconstructed from hemolymph metagenomic reads.</title>
        <authorList>
            <person name="Bresciani L."/>
            <person name="Lemos L.N."/>
            <person name="Wale N."/>
            <person name="Lin J.Y."/>
            <person name="Fernandes G.R."/>
            <person name="Duffy M.A."/>
            <person name="Rodrigues J.M."/>
        </authorList>
    </citation>
    <scope>NUCLEOTIDE SEQUENCE [LARGE SCALE GENOMIC DNA]</scope>
    <source>
        <strain evidence="2">Binning01</strain>
    </source>
</reference>
<dbReference type="Proteomes" id="UP000253934">
    <property type="component" value="Unassembled WGS sequence"/>
</dbReference>
<evidence type="ECO:0000256" key="1">
    <source>
        <dbReference type="SAM" id="Phobius"/>
    </source>
</evidence>
<evidence type="ECO:0000313" key="3">
    <source>
        <dbReference type="Proteomes" id="UP000253934"/>
    </source>
</evidence>
<feature type="transmembrane region" description="Helical" evidence="1">
    <location>
        <begin position="21"/>
        <end position="41"/>
    </location>
</feature>
<protein>
    <submittedName>
        <fullName evidence="2">Uncharacterized protein</fullName>
    </submittedName>
</protein>
<keyword evidence="1" id="KW-0812">Transmembrane</keyword>
<organism evidence="2 3">
    <name type="scientific">Spirobacillus cienkowskii</name>
    <dbReference type="NCBI Taxonomy" id="495820"/>
    <lineage>
        <taxon>Bacteria</taxon>
        <taxon>Pseudomonadati</taxon>
        <taxon>Bdellovibrionota</taxon>
        <taxon>Oligoflexia</taxon>
        <taxon>Silvanigrellales</taxon>
        <taxon>Spirobacillus</taxon>
    </lineage>
</organism>
<dbReference type="EMBL" id="QOVW01000021">
    <property type="protein sequence ID" value="RDB36856.1"/>
    <property type="molecule type" value="Genomic_DNA"/>
</dbReference>
<keyword evidence="3" id="KW-1185">Reference proteome</keyword>
<sequence>MKNKENFLLNIGEYAVLIQKYFWIVGVPYIIISPFIFIKILTPDSPPTAQIMPVLTLNSNGVINKLICNTKTDGEEILLLAKELSKKMIAAFYTWPHNKDQASARMASFSKYFNQNKNSEAQYFLSINTTKILSESISSQASFEIIKLEADYDLENNEFVVVLDGIQSTLRNEIKTSQKLSLDIYFKYASEDRKKYSDVLIEITKIMERKNAKI</sequence>
<accession>A0A369L086</accession>
<proteinExistence type="predicted"/>